<proteinExistence type="predicted"/>
<organism evidence="1 2">
    <name type="scientific">Shewanella violacea (strain JCM 10179 / CIP 106290 / LMG 19151 / DSS12)</name>
    <dbReference type="NCBI Taxonomy" id="637905"/>
    <lineage>
        <taxon>Bacteria</taxon>
        <taxon>Pseudomonadati</taxon>
        <taxon>Pseudomonadota</taxon>
        <taxon>Gammaproteobacteria</taxon>
        <taxon>Alteromonadales</taxon>
        <taxon>Shewanellaceae</taxon>
        <taxon>Shewanella</taxon>
    </lineage>
</organism>
<dbReference type="STRING" id="637905.SVI_1209"/>
<sequence length="35" mass="3573">MSSDVFIGVPYQGKLVSVALSISATGVFLTDGLSL</sequence>
<gene>
    <name evidence="1" type="ordered locus">SVI_1209</name>
</gene>
<evidence type="ECO:0000313" key="1">
    <source>
        <dbReference type="EMBL" id="BAJ01180.1"/>
    </source>
</evidence>
<protein>
    <submittedName>
        <fullName evidence="1">Uncharacterized protein</fullName>
    </submittedName>
</protein>
<evidence type="ECO:0000313" key="2">
    <source>
        <dbReference type="Proteomes" id="UP000002350"/>
    </source>
</evidence>
<name>D4ZHN1_SHEVD</name>
<dbReference type="AlphaFoldDB" id="D4ZHN1"/>
<dbReference type="HOGENOM" id="CLU_3367294_0_0_6"/>
<accession>D4ZHN1</accession>
<keyword evidence="2" id="KW-1185">Reference proteome</keyword>
<dbReference type="Proteomes" id="UP000002350">
    <property type="component" value="Chromosome"/>
</dbReference>
<dbReference type="KEGG" id="svo:SVI_1209"/>
<reference evidence="2" key="1">
    <citation type="journal article" date="2010" name="Mol. Biosyst.">
        <title>Complete genome sequence and comparative analysis of Shewanella violacea, a psychrophilic and piezophilic bacterium from deep sea floor sediments.</title>
        <authorList>
            <person name="Aono E."/>
            <person name="Baba T."/>
            <person name="Ara T."/>
            <person name="Nishi T."/>
            <person name="Nakamichi T."/>
            <person name="Inamoto E."/>
            <person name="Toyonaga H."/>
            <person name="Hasegawa M."/>
            <person name="Takai Y."/>
            <person name="Okumura Y."/>
            <person name="Baba M."/>
            <person name="Tomita M."/>
            <person name="Kato C."/>
            <person name="Oshima T."/>
            <person name="Nakasone K."/>
            <person name="Mori H."/>
        </authorList>
    </citation>
    <scope>NUCLEOTIDE SEQUENCE [LARGE SCALE GENOMIC DNA]</scope>
    <source>
        <strain evidence="2">JCM 10179 / CIP 106290 / LMG 19151 / DSS12</strain>
    </source>
</reference>
<dbReference type="EMBL" id="AP011177">
    <property type="protein sequence ID" value="BAJ01180.1"/>
    <property type="molecule type" value="Genomic_DNA"/>
</dbReference>